<organism evidence="2 3">
    <name type="scientific">Linnemannia exigua</name>
    <dbReference type="NCBI Taxonomy" id="604196"/>
    <lineage>
        <taxon>Eukaryota</taxon>
        <taxon>Fungi</taxon>
        <taxon>Fungi incertae sedis</taxon>
        <taxon>Mucoromycota</taxon>
        <taxon>Mortierellomycotina</taxon>
        <taxon>Mortierellomycetes</taxon>
        <taxon>Mortierellales</taxon>
        <taxon>Mortierellaceae</taxon>
        <taxon>Linnemannia</taxon>
    </lineage>
</organism>
<evidence type="ECO:0000313" key="3">
    <source>
        <dbReference type="Proteomes" id="UP001194580"/>
    </source>
</evidence>
<evidence type="ECO:0000256" key="1">
    <source>
        <dbReference type="SAM" id="MobiDB-lite"/>
    </source>
</evidence>
<dbReference type="Proteomes" id="UP001194580">
    <property type="component" value="Unassembled WGS sequence"/>
</dbReference>
<accession>A0AAD4H0K9</accession>
<sequence length="97" mass="11078">HGLWRMNTTLLDDPNFLVSLDTFLSTISPLLPSETQQQQWDRVKDDIKRFCVKASIAKRKDRSTIIRDLNAERQTALHDYANSSGQTKASHAHDLEA</sequence>
<feature type="non-terminal residue" evidence="2">
    <location>
        <position position="1"/>
    </location>
</feature>
<proteinExistence type="predicted"/>
<dbReference type="EMBL" id="JAAAIL010003136">
    <property type="protein sequence ID" value="KAG0252237.1"/>
    <property type="molecule type" value="Genomic_DNA"/>
</dbReference>
<protein>
    <submittedName>
        <fullName evidence="2">Uncharacterized protein</fullName>
    </submittedName>
</protein>
<comment type="caution">
    <text evidence="2">The sequence shown here is derived from an EMBL/GenBank/DDBJ whole genome shotgun (WGS) entry which is preliminary data.</text>
</comment>
<reference evidence="2" key="1">
    <citation type="journal article" date="2020" name="Fungal Divers.">
        <title>Resolving the Mortierellaceae phylogeny through synthesis of multi-gene phylogenetics and phylogenomics.</title>
        <authorList>
            <person name="Vandepol N."/>
            <person name="Liber J."/>
            <person name="Desiro A."/>
            <person name="Na H."/>
            <person name="Kennedy M."/>
            <person name="Barry K."/>
            <person name="Grigoriev I.V."/>
            <person name="Miller A.N."/>
            <person name="O'Donnell K."/>
            <person name="Stajich J.E."/>
            <person name="Bonito G."/>
        </authorList>
    </citation>
    <scope>NUCLEOTIDE SEQUENCE</scope>
    <source>
        <strain evidence="2">NRRL 28262</strain>
    </source>
</reference>
<evidence type="ECO:0000313" key="2">
    <source>
        <dbReference type="EMBL" id="KAG0252237.1"/>
    </source>
</evidence>
<name>A0AAD4H0K9_9FUNG</name>
<dbReference type="AlphaFoldDB" id="A0AAD4H0K9"/>
<feature type="region of interest" description="Disordered" evidence="1">
    <location>
        <begin position="78"/>
        <end position="97"/>
    </location>
</feature>
<keyword evidence="3" id="KW-1185">Reference proteome</keyword>
<gene>
    <name evidence="2" type="ORF">BGZ95_006682</name>
</gene>